<sequence length="348" mass="39290">MLKENYGLTVSSLKQLNGYDDLNYHVKTLPAYCNPHIDSHRPEGYFLKISNLKDSRQPELLNAQRSVMDHLISKGIVCQDAIKGINGEVFTNITSAKSGKTVTYAASLRSFLPGRVIAGLTLTASLLFQLGEFAAKVTDALLDFNVPYYETFEHLWNLSKLPKVSEVVFAVKDEKKRKICEEVIKCFETQVLPKGNTFRLALIHGDMNEHNVLLDTDPSSKSGLRISGLLDFQDCAKSYPVYDIALFISYMLMMGTSEVPQEDIPGHMLAGYSSISKLPPEERSVLRICIAGRMVMSLVYGAYTYHLDPTNEYVLETAKFGWQALTEFWQADAQKSEDRWNEIIKQYE</sequence>
<keyword evidence="4" id="KW-0808">Transferase</keyword>
<evidence type="ECO:0000256" key="4">
    <source>
        <dbReference type="ARBA" id="ARBA00022679"/>
    </source>
</evidence>
<evidence type="ECO:0000313" key="12">
    <source>
        <dbReference type="Proteomes" id="UP000762676"/>
    </source>
</evidence>
<dbReference type="Proteomes" id="UP000762676">
    <property type="component" value="Unassembled WGS sequence"/>
</dbReference>
<dbReference type="InterPro" id="IPR002575">
    <property type="entry name" value="Aminoglycoside_PTrfase"/>
</dbReference>
<evidence type="ECO:0000256" key="9">
    <source>
        <dbReference type="ARBA" id="ARBA00040505"/>
    </source>
</evidence>
<feature type="domain" description="Aminoglycoside phosphotransferase" evidence="10">
    <location>
        <begin position="18"/>
        <end position="258"/>
    </location>
</feature>
<comment type="function">
    <text evidence="7">Catalyzes the GTP-dependent phosphorylation of 5-hydroxy-L-lysine.</text>
</comment>
<evidence type="ECO:0000313" key="11">
    <source>
        <dbReference type="EMBL" id="GFS00382.1"/>
    </source>
</evidence>
<proteinExistence type="inferred from homology"/>
<evidence type="ECO:0000256" key="1">
    <source>
        <dbReference type="ARBA" id="ARBA00004496"/>
    </source>
</evidence>
<evidence type="ECO:0000256" key="2">
    <source>
        <dbReference type="ARBA" id="ARBA00006219"/>
    </source>
</evidence>
<protein>
    <recommendedName>
        <fullName evidence="9">Hydroxylysine kinase</fullName>
        <ecNumber evidence="8">2.7.1.81</ecNumber>
    </recommendedName>
</protein>
<dbReference type="GO" id="GO:0005737">
    <property type="term" value="C:cytoplasm"/>
    <property type="evidence" value="ECO:0007669"/>
    <property type="project" value="UniProtKB-SubCell"/>
</dbReference>
<dbReference type="FunFam" id="3.90.1200.10:FF:000007">
    <property type="entry name" value="hydroxylysine kinase isoform X1"/>
    <property type="match status" value="1"/>
</dbReference>
<dbReference type="AlphaFoldDB" id="A0AAV4HT69"/>
<dbReference type="InterPro" id="IPR050249">
    <property type="entry name" value="Pseudomonas-type_ThrB"/>
</dbReference>
<dbReference type="GO" id="GO:0047992">
    <property type="term" value="F:hydroxylysine kinase activity"/>
    <property type="evidence" value="ECO:0007669"/>
    <property type="project" value="UniProtKB-EC"/>
</dbReference>
<name>A0AAV4HT69_9GAST</name>
<keyword evidence="5 11" id="KW-0418">Kinase</keyword>
<dbReference type="SUPFAM" id="SSF56112">
    <property type="entry name" value="Protein kinase-like (PK-like)"/>
    <property type="match status" value="1"/>
</dbReference>
<evidence type="ECO:0000256" key="6">
    <source>
        <dbReference type="ARBA" id="ARBA00036820"/>
    </source>
</evidence>
<dbReference type="PANTHER" id="PTHR21064:SF1">
    <property type="entry name" value="HYDROXYLYSINE KINASE"/>
    <property type="match status" value="1"/>
</dbReference>
<evidence type="ECO:0000256" key="8">
    <source>
        <dbReference type="ARBA" id="ARBA00038873"/>
    </source>
</evidence>
<dbReference type="EMBL" id="BMAT01009180">
    <property type="protein sequence ID" value="GFS00382.1"/>
    <property type="molecule type" value="Genomic_DNA"/>
</dbReference>
<accession>A0AAV4HT69</accession>
<dbReference type="EC" id="2.7.1.81" evidence="8"/>
<evidence type="ECO:0000256" key="5">
    <source>
        <dbReference type="ARBA" id="ARBA00022777"/>
    </source>
</evidence>
<keyword evidence="12" id="KW-1185">Reference proteome</keyword>
<gene>
    <name evidence="11" type="ORF">ElyMa_004553500</name>
</gene>
<comment type="caution">
    <text evidence="11">The sequence shown here is derived from an EMBL/GenBank/DDBJ whole genome shotgun (WGS) entry which is preliminary data.</text>
</comment>
<dbReference type="InterPro" id="IPR011009">
    <property type="entry name" value="Kinase-like_dom_sf"/>
</dbReference>
<evidence type="ECO:0000256" key="3">
    <source>
        <dbReference type="ARBA" id="ARBA00022490"/>
    </source>
</evidence>
<keyword evidence="3" id="KW-0963">Cytoplasm</keyword>
<reference evidence="11 12" key="1">
    <citation type="journal article" date="2021" name="Elife">
        <title>Chloroplast acquisition without the gene transfer in kleptoplastic sea slugs, Plakobranchus ocellatus.</title>
        <authorList>
            <person name="Maeda T."/>
            <person name="Takahashi S."/>
            <person name="Yoshida T."/>
            <person name="Shimamura S."/>
            <person name="Takaki Y."/>
            <person name="Nagai Y."/>
            <person name="Toyoda A."/>
            <person name="Suzuki Y."/>
            <person name="Arimoto A."/>
            <person name="Ishii H."/>
            <person name="Satoh N."/>
            <person name="Nishiyama T."/>
            <person name="Hasebe M."/>
            <person name="Maruyama T."/>
            <person name="Minagawa J."/>
            <person name="Obokata J."/>
            <person name="Shigenobu S."/>
        </authorList>
    </citation>
    <scope>NUCLEOTIDE SEQUENCE [LARGE SCALE GENOMIC DNA]</scope>
</reference>
<comment type="catalytic activity">
    <reaction evidence="6">
        <text>(5R)-5-hydroxy-L-lysine + GTP = (5R)-5-phosphooxy-L-lysine + GDP + H(+)</text>
        <dbReference type="Rhea" id="RHEA:19049"/>
        <dbReference type="ChEBI" id="CHEBI:15378"/>
        <dbReference type="ChEBI" id="CHEBI:37565"/>
        <dbReference type="ChEBI" id="CHEBI:57882"/>
        <dbReference type="ChEBI" id="CHEBI:58189"/>
        <dbReference type="ChEBI" id="CHEBI:58357"/>
        <dbReference type="EC" id="2.7.1.81"/>
    </reaction>
</comment>
<evidence type="ECO:0000256" key="7">
    <source>
        <dbReference type="ARBA" id="ARBA00037368"/>
    </source>
</evidence>
<dbReference type="Pfam" id="PF01636">
    <property type="entry name" value="APH"/>
    <property type="match status" value="1"/>
</dbReference>
<organism evidence="11 12">
    <name type="scientific">Elysia marginata</name>
    <dbReference type="NCBI Taxonomy" id="1093978"/>
    <lineage>
        <taxon>Eukaryota</taxon>
        <taxon>Metazoa</taxon>
        <taxon>Spiralia</taxon>
        <taxon>Lophotrochozoa</taxon>
        <taxon>Mollusca</taxon>
        <taxon>Gastropoda</taxon>
        <taxon>Heterobranchia</taxon>
        <taxon>Euthyneura</taxon>
        <taxon>Panpulmonata</taxon>
        <taxon>Sacoglossa</taxon>
        <taxon>Placobranchoidea</taxon>
        <taxon>Plakobranchidae</taxon>
        <taxon>Elysia</taxon>
    </lineage>
</organism>
<dbReference type="Gene3D" id="3.90.1200.10">
    <property type="match status" value="1"/>
</dbReference>
<dbReference type="PANTHER" id="PTHR21064">
    <property type="entry name" value="AMINOGLYCOSIDE PHOSPHOTRANSFERASE DOMAIN-CONTAINING PROTEIN-RELATED"/>
    <property type="match status" value="1"/>
</dbReference>
<comment type="subcellular location">
    <subcellularLocation>
        <location evidence="1">Cytoplasm</location>
    </subcellularLocation>
</comment>
<comment type="similarity">
    <text evidence="2">Belongs to the aminoglycoside phosphotransferase family.</text>
</comment>
<evidence type="ECO:0000259" key="10">
    <source>
        <dbReference type="Pfam" id="PF01636"/>
    </source>
</evidence>